<dbReference type="EMBL" id="AHPD01000022">
    <property type="protein sequence ID" value="KEC64615.1"/>
    <property type="molecule type" value="Genomic_DNA"/>
</dbReference>
<protein>
    <submittedName>
        <fullName evidence="1">Uncharacterized protein</fullName>
    </submittedName>
</protein>
<reference evidence="1 2" key="1">
    <citation type="submission" date="2012-04" db="EMBL/GenBank/DDBJ databases">
        <title>The Genome Sequence of Bartonella quintana JK 68.</title>
        <authorList>
            <consortium name="The Broad Institute Genome Sequencing Platform"/>
            <consortium name="The Broad Institute Genome Sequencing Center for Infectious Disease"/>
            <person name="Feldgarden M."/>
            <person name="Kirby J."/>
            <person name="Kosoy M."/>
            <person name="Birtles R."/>
            <person name="Probert W.S."/>
            <person name="Chiaraviglio L."/>
            <person name="Walker B."/>
            <person name="Young S.K."/>
            <person name="Zeng Q."/>
            <person name="Gargeya S."/>
            <person name="Fitzgerald M."/>
            <person name="Haas B."/>
            <person name="Abouelleil A."/>
            <person name="Alvarado L."/>
            <person name="Arachchi H.M."/>
            <person name="Berlin A.M."/>
            <person name="Chapman S.B."/>
            <person name="Goldberg J."/>
            <person name="Griggs A."/>
            <person name="Gujja S."/>
            <person name="Hansen M."/>
            <person name="Howarth C."/>
            <person name="Imamovic A."/>
            <person name="Larimer J."/>
            <person name="McCowen C."/>
            <person name="Montmayeur A."/>
            <person name="Murphy C."/>
            <person name="Neiman D."/>
            <person name="Pearson M."/>
            <person name="Priest M."/>
            <person name="Roberts A."/>
            <person name="Saif S."/>
            <person name="Shea T."/>
            <person name="Sisk P."/>
            <person name="Sykes S."/>
            <person name="Wortman J."/>
            <person name="Nusbaum C."/>
            <person name="Birren B."/>
        </authorList>
    </citation>
    <scope>NUCLEOTIDE SEQUENCE [LARGE SCALE GENOMIC DNA]</scope>
    <source>
        <strain evidence="1 2">JK 68</strain>
    </source>
</reference>
<dbReference type="RefSeq" id="WP_280944168.1">
    <property type="nucleotide sequence ID" value="NZ_KL446933.1"/>
</dbReference>
<dbReference type="Proteomes" id="UP000027143">
    <property type="component" value="Unassembled WGS sequence"/>
</dbReference>
<sequence length="41" mass="4502">MDMCIFFQDSFKIVRGLISGSQAVVGGSYWSNVESIAVVME</sequence>
<comment type="caution">
    <text evidence="1">The sequence shown here is derived from an EMBL/GenBank/DDBJ whole genome shotgun (WGS) entry which is preliminary data.</text>
</comment>
<proteinExistence type="predicted"/>
<evidence type="ECO:0000313" key="2">
    <source>
        <dbReference type="Proteomes" id="UP000027143"/>
    </source>
</evidence>
<name>A0ABR4SNJ4_BARQI</name>
<organism evidence="1 2">
    <name type="scientific">Bartonella quintana JK 68</name>
    <dbReference type="NCBI Taxonomy" id="1134503"/>
    <lineage>
        <taxon>Bacteria</taxon>
        <taxon>Pseudomonadati</taxon>
        <taxon>Pseudomonadota</taxon>
        <taxon>Alphaproteobacteria</taxon>
        <taxon>Hyphomicrobiales</taxon>
        <taxon>Bartonellaceae</taxon>
        <taxon>Bartonella</taxon>
    </lineage>
</organism>
<evidence type="ECO:0000313" key="1">
    <source>
        <dbReference type="EMBL" id="KEC64615.1"/>
    </source>
</evidence>
<accession>A0ABR4SNJ4</accession>
<keyword evidence="2" id="KW-1185">Reference proteome</keyword>
<gene>
    <name evidence="1" type="ORF">O7U_01281</name>
</gene>